<proteinExistence type="predicted"/>
<sequence length="179" mass="19340">MRFSIARLAAVTIAAIVTCTGCQLIGEEPTGPACSGQTFDLKDRSAAPLGPPKELVSAFNDAVDQRLESVTMAEMVNRAGWSDGWDRAIYFGAGMTDADLKQMSGSNLELACFTGRPQYNDDNPDMASPYMSLFLSNGQPIQAELWTGQNPSLDFGGREFLTPDTVFRFDPNPGVMVAE</sequence>
<dbReference type="RefSeq" id="WP_378610433.1">
    <property type="nucleotide sequence ID" value="NZ_JBHSAX010000002.1"/>
</dbReference>
<evidence type="ECO:0000313" key="1">
    <source>
        <dbReference type="EMBL" id="MFC3960671.1"/>
    </source>
</evidence>
<evidence type="ECO:0000313" key="2">
    <source>
        <dbReference type="Proteomes" id="UP001595696"/>
    </source>
</evidence>
<dbReference type="Proteomes" id="UP001595696">
    <property type="component" value="Unassembled WGS sequence"/>
</dbReference>
<reference evidence="2" key="1">
    <citation type="journal article" date="2019" name="Int. J. Syst. Evol. Microbiol.">
        <title>The Global Catalogue of Microorganisms (GCM) 10K type strain sequencing project: providing services to taxonomists for standard genome sequencing and annotation.</title>
        <authorList>
            <consortium name="The Broad Institute Genomics Platform"/>
            <consortium name="The Broad Institute Genome Sequencing Center for Infectious Disease"/>
            <person name="Wu L."/>
            <person name="Ma J."/>
        </authorList>
    </citation>
    <scope>NUCLEOTIDE SEQUENCE [LARGE SCALE GENOMIC DNA]</scope>
    <source>
        <strain evidence="2">CGMCC 4.7330</strain>
    </source>
</reference>
<accession>A0ABV8DL32</accession>
<name>A0ABV8DL32_9NOCA</name>
<keyword evidence="2" id="KW-1185">Reference proteome</keyword>
<protein>
    <recommendedName>
        <fullName evidence="3">LppA-like lipoprotein</fullName>
    </recommendedName>
</protein>
<gene>
    <name evidence="1" type="ORF">ACFO0B_01565</name>
</gene>
<organism evidence="1 2">
    <name type="scientific">Nocardia jiangsuensis</name>
    <dbReference type="NCBI Taxonomy" id="1691563"/>
    <lineage>
        <taxon>Bacteria</taxon>
        <taxon>Bacillati</taxon>
        <taxon>Actinomycetota</taxon>
        <taxon>Actinomycetes</taxon>
        <taxon>Mycobacteriales</taxon>
        <taxon>Nocardiaceae</taxon>
        <taxon>Nocardia</taxon>
    </lineage>
</organism>
<comment type="caution">
    <text evidence="1">The sequence shown here is derived from an EMBL/GenBank/DDBJ whole genome shotgun (WGS) entry which is preliminary data.</text>
</comment>
<dbReference type="EMBL" id="JBHSAX010000002">
    <property type="protein sequence ID" value="MFC3960671.1"/>
    <property type="molecule type" value="Genomic_DNA"/>
</dbReference>
<evidence type="ECO:0008006" key="3">
    <source>
        <dbReference type="Google" id="ProtNLM"/>
    </source>
</evidence>